<evidence type="ECO:0000256" key="10">
    <source>
        <dbReference type="ARBA" id="ARBA00023121"/>
    </source>
</evidence>
<dbReference type="InterPro" id="IPR000008">
    <property type="entry name" value="C2_dom"/>
</dbReference>
<dbReference type="PANTHER" id="PTHR10774:SF217">
    <property type="entry name" value="OS06G0685300 PROTEIN"/>
    <property type="match status" value="1"/>
</dbReference>
<dbReference type="InterPro" id="IPR035892">
    <property type="entry name" value="C2_domain_sf"/>
</dbReference>
<proteinExistence type="inferred from homology"/>
<evidence type="ECO:0000256" key="8">
    <source>
        <dbReference type="ARBA" id="ARBA00022989"/>
    </source>
</evidence>
<feature type="domain" description="C2" evidence="13">
    <location>
        <begin position="369"/>
        <end position="489"/>
    </location>
</feature>
<keyword evidence="7" id="KW-0106">Calcium</keyword>
<comment type="subcellular location">
    <subcellularLocation>
        <location evidence="1">Membrane</location>
        <topology evidence="1">Single-pass membrane protein</topology>
    </subcellularLocation>
</comment>
<dbReference type="EMBL" id="JARYMX010000003">
    <property type="protein sequence ID" value="KAJ9554812.1"/>
    <property type="molecule type" value="Genomic_DNA"/>
</dbReference>
<keyword evidence="6" id="KW-0677">Repeat</keyword>
<dbReference type="Gene3D" id="2.60.40.150">
    <property type="entry name" value="C2 domain"/>
    <property type="match status" value="2"/>
</dbReference>
<dbReference type="GO" id="GO:0006869">
    <property type="term" value="P:lipid transport"/>
    <property type="evidence" value="ECO:0007669"/>
    <property type="project" value="UniProtKB-KW"/>
</dbReference>
<evidence type="ECO:0000259" key="13">
    <source>
        <dbReference type="PROSITE" id="PS50004"/>
    </source>
</evidence>
<evidence type="ECO:0000256" key="5">
    <source>
        <dbReference type="ARBA" id="ARBA00022723"/>
    </source>
</evidence>
<dbReference type="PANTHER" id="PTHR10774">
    <property type="entry name" value="EXTENDED SYNAPTOTAGMIN-RELATED"/>
    <property type="match status" value="1"/>
</dbReference>
<evidence type="ECO:0000313" key="15">
    <source>
        <dbReference type="EMBL" id="KAJ9554812.1"/>
    </source>
</evidence>
<dbReference type="InterPro" id="IPR031468">
    <property type="entry name" value="SMP_LBD"/>
</dbReference>
<keyword evidence="3" id="KW-0813">Transport</keyword>
<evidence type="ECO:0000259" key="14">
    <source>
        <dbReference type="PROSITE" id="PS51847"/>
    </source>
</evidence>
<feature type="transmembrane region" description="Helical" evidence="12">
    <location>
        <begin position="7"/>
        <end position="29"/>
    </location>
</feature>
<organism evidence="15 16">
    <name type="scientific">Centaurea solstitialis</name>
    <name type="common">yellow star-thistle</name>
    <dbReference type="NCBI Taxonomy" id="347529"/>
    <lineage>
        <taxon>Eukaryota</taxon>
        <taxon>Viridiplantae</taxon>
        <taxon>Streptophyta</taxon>
        <taxon>Embryophyta</taxon>
        <taxon>Tracheophyta</taxon>
        <taxon>Spermatophyta</taxon>
        <taxon>Magnoliopsida</taxon>
        <taxon>eudicotyledons</taxon>
        <taxon>Gunneridae</taxon>
        <taxon>Pentapetalae</taxon>
        <taxon>asterids</taxon>
        <taxon>campanulids</taxon>
        <taxon>Asterales</taxon>
        <taxon>Asteraceae</taxon>
        <taxon>Carduoideae</taxon>
        <taxon>Cardueae</taxon>
        <taxon>Centaureinae</taxon>
        <taxon>Centaurea</taxon>
    </lineage>
</organism>
<dbReference type="Proteomes" id="UP001172457">
    <property type="component" value="Chromosome 3"/>
</dbReference>
<dbReference type="GO" id="GO:0046872">
    <property type="term" value="F:metal ion binding"/>
    <property type="evidence" value="ECO:0007669"/>
    <property type="project" value="UniProtKB-KW"/>
</dbReference>
<evidence type="ECO:0000256" key="9">
    <source>
        <dbReference type="ARBA" id="ARBA00023055"/>
    </source>
</evidence>
<dbReference type="InterPro" id="IPR039010">
    <property type="entry name" value="Synaptotagmin_SMP"/>
</dbReference>
<evidence type="ECO:0000256" key="7">
    <source>
        <dbReference type="ARBA" id="ARBA00022837"/>
    </source>
</evidence>
<dbReference type="AlphaFoldDB" id="A0AA38WAX0"/>
<keyword evidence="11 12" id="KW-0472">Membrane</keyword>
<dbReference type="SMART" id="SM00239">
    <property type="entry name" value="C2"/>
    <property type="match status" value="1"/>
</dbReference>
<evidence type="ECO:0000256" key="3">
    <source>
        <dbReference type="ARBA" id="ARBA00022448"/>
    </source>
</evidence>
<dbReference type="InterPro" id="IPR045050">
    <property type="entry name" value="Synaptotagmin_plant"/>
</dbReference>
<accession>A0AA38WAX0</accession>
<keyword evidence="8 12" id="KW-1133">Transmembrane helix</keyword>
<dbReference type="PROSITE" id="PS50004">
    <property type="entry name" value="C2"/>
    <property type="match status" value="1"/>
</dbReference>
<evidence type="ECO:0000256" key="12">
    <source>
        <dbReference type="SAM" id="Phobius"/>
    </source>
</evidence>
<evidence type="ECO:0000313" key="16">
    <source>
        <dbReference type="Proteomes" id="UP001172457"/>
    </source>
</evidence>
<dbReference type="PROSITE" id="PS51847">
    <property type="entry name" value="SMP"/>
    <property type="match status" value="1"/>
</dbReference>
<comment type="caution">
    <text evidence="15">The sequence shown here is derived from an EMBL/GenBank/DDBJ whole genome shotgun (WGS) entry which is preliminary data.</text>
</comment>
<evidence type="ECO:0000256" key="2">
    <source>
        <dbReference type="ARBA" id="ARBA00006996"/>
    </source>
</evidence>
<comment type="similarity">
    <text evidence="2">Belongs to the synaptotagmin family.</text>
</comment>
<dbReference type="GO" id="GO:0016020">
    <property type="term" value="C:membrane"/>
    <property type="evidence" value="ECO:0007669"/>
    <property type="project" value="UniProtKB-SubCell"/>
</dbReference>
<reference evidence="15" key="1">
    <citation type="submission" date="2023-03" db="EMBL/GenBank/DDBJ databases">
        <title>Chromosome-scale reference genome and RAD-based genetic map of yellow starthistle (Centaurea solstitialis) reveal putative structural variation and QTLs associated with invader traits.</title>
        <authorList>
            <person name="Reatini B."/>
            <person name="Cang F.A."/>
            <person name="Jiang Q."/>
            <person name="Mckibben M.T.W."/>
            <person name="Barker M.S."/>
            <person name="Rieseberg L.H."/>
            <person name="Dlugosch K.M."/>
        </authorList>
    </citation>
    <scope>NUCLEOTIDE SEQUENCE</scope>
    <source>
        <strain evidence="15">CAN-66</strain>
        <tissue evidence="15">Leaf</tissue>
    </source>
</reference>
<evidence type="ECO:0000256" key="11">
    <source>
        <dbReference type="ARBA" id="ARBA00023136"/>
    </source>
</evidence>
<keyword evidence="9" id="KW-0445">Lipid transport</keyword>
<evidence type="ECO:0000256" key="1">
    <source>
        <dbReference type="ARBA" id="ARBA00004167"/>
    </source>
</evidence>
<sequence>MSFFGSLLGIIGFVIGIPFGLFLGFLIFIQTEPSESFLNLHLQNPFTRTLHELDTDSWIDVLPELPLWVKHPDYERVDWLNGVIHDMWPYLDKALCGMIRSMSEPIFAEYVGVFPITSIDFESLTLGTLPPIIQGMKVHIVNAEHLIFEFGAKWAGNPNITLILNMLFLPIKVQLIDMQITAALRVTLKPFVPTIPCFSNMLVSLMDKPEVDFGLKVMGGDLMAIPGLYHFIQKLIKKQVASLYLWPQFLEIPILDASVGAAKKPVGILHAKVVRANKLLKMDLIGTSDPYVMLCLSGWGARQVGNAGYPLKQLAPKETKEFVVDLVRNLDPNDECNKKPRGSITVELTFVPFVEAPINCNGPIELYMRRESVPKSVQNSLMNRAGLLLVTVVGAQDVEGKHHNNPYALVVFKGERRKTKKLKKTRDPKWNEEFQFMLDEAPIEEVIHIEVISKRKHRAFGFGLSKEKLGHVDIQLVDVVYNNRINEKYHLINSRNGMIHVDIKWNVT</sequence>
<keyword evidence="5" id="KW-0479">Metal-binding</keyword>
<feature type="domain" description="SMP-LTD" evidence="14">
    <location>
        <begin position="73"/>
        <end position="255"/>
    </location>
</feature>
<protein>
    <recommendedName>
        <fullName evidence="17">Synaptotagmin-3</fullName>
    </recommendedName>
</protein>
<evidence type="ECO:0000256" key="6">
    <source>
        <dbReference type="ARBA" id="ARBA00022737"/>
    </source>
</evidence>
<dbReference type="CDD" id="cd21677">
    <property type="entry name" value="SMP_SYT"/>
    <property type="match status" value="1"/>
</dbReference>
<evidence type="ECO:0000256" key="4">
    <source>
        <dbReference type="ARBA" id="ARBA00022692"/>
    </source>
</evidence>
<dbReference type="SUPFAM" id="SSF49562">
    <property type="entry name" value="C2 domain (Calcium/lipid-binding domain, CaLB)"/>
    <property type="match status" value="2"/>
</dbReference>
<keyword evidence="4 12" id="KW-0812">Transmembrane</keyword>
<dbReference type="GO" id="GO:0005783">
    <property type="term" value="C:endoplasmic reticulum"/>
    <property type="evidence" value="ECO:0007669"/>
    <property type="project" value="TreeGrafter"/>
</dbReference>
<keyword evidence="16" id="KW-1185">Reference proteome</keyword>
<gene>
    <name evidence="15" type="ORF">OSB04_009426</name>
</gene>
<evidence type="ECO:0008006" key="17">
    <source>
        <dbReference type="Google" id="ProtNLM"/>
    </source>
</evidence>
<name>A0AA38WAX0_9ASTR</name>
<dbReference type="Pfam" id="PF17047">
    <property type="entry name" value="SMP_LBD"/>
    <property type="match status" value="1"/>
</dbReference>
<dbReference type="GO" id="GO:0008289">
    <property type="term" value="F:lipid binding"/>
    <property type="evidence" value="ECO:0007669"/>
    <property type="project" value="UniProtKB-KW"/>
</dbReference>
<keyword evidence="10" id="KW-0446">Lipid-binding</keyword>
<dbReference type="Pfam" id="PF00168">
    <property type="entry name" value="C2"/>
    <property type="match status" value="2"/>
</dbReference>